<dbReference type="Proteomes" id="UP001412067">
    <property type="component" value="Unassembled WGS sequence"/>
</dbReference>
<evidence type="ECO:0000313" key="3">
    <source>
        <dbReference type="Proteomes" id="UP001412067"/>
    </source>
</evidence>
<feature type="region of interest" description="Disordered" evidence="1">
    <location>
        <begin position="1"/>
        <end position="27"/>
    </location>
</feature>
<keyword evidence="3" id="KW-1185">Reference proteome</keyword>
<evidence type="ECO:0000256" key="1">
    <source>
        <dbReference type="SAM" id="MobiDB-lite"/>
    </source>
</evidence>
<comment type="caution">
    <text evidence="2">The sequence shown here is derived from an EMBL/GenBank/DDBJ whole genome shotgun (WGS) entry which is preliminary data.</text>
</comment>
<evidence type="ECO:0000313" key="2">
    <source>
        <dbReference type="EMBL" id="KAK8958182.1"/>
    </source>
</evidence>
<gene>
    <name evidence="2" type="ORF">KSP40_PGU019363</name>
</gene>
<sequence length="250" mass="28117">MDGLKAQVGRDPWTNSSKGANTKPCEGGAGELQKEWIDTSLGRYNSWSGKYIASISSCELWWQQQIPQLDVALCGLHGGATKFGGKFGVLQILRIGTLCYGPESISHAKAIVTLLRDMQDHEQRTTMLQLVDKLKTKKKELDKSVKMFSRSSRRFLVSRRNALSTYACQATNKIAINLVSACQDLIAPAKVLSIGSKYRPRILHRTFEPLRMNSQEESLPRLFVLPPFFHLHTSQRVLTWIRPLQGSDDD</sequence>
<reference evidence="2 3" key="1">
    <citation type="journal article" date="2022" name="Nat. Plants">
        <title>Genomes of leafy and leafless Platanthera orchids illuminate the evolution of mycoheterotrophy.</title>
        <authorList>
            <person name="Li M.H."/>
            <person name="Liu K.W."/>
            <person name="Li Z."/>
            <person name="Lu H.C."/>
            <person name="Ye Q.L."/>
            <person name="Zhang D."/>
            <person name="Wang J.Y."/>
            <person name="Li Y.F."/>
            <person name="Zhong Z.M."/>
            <person name="Liu X."/>
            <person name="Yu X."/>
            <person name="Liu D.K."/>
            <person name="Tu X.D."/>
            <person name="Liu B."/>
            <person name="Hao Y."/>
            <person name="Liao X.Y."/>
            <person name="Jiang Y.T."/>
            <person name="Sun W.H."/>
            <person name="Chen J."/>
            <person name="Chen Y.Q."/>
            <person name="Ai Y."/>
            <person name="Zhai J.W."/>
            <person name="Wu S.S."/>
            <person name="Zhou Z."/>
            <person name="Hsiao Y.Y."/>
            <person name="Wu W.L."/>
            <person name="Chen Y.Y."/>
            <person name="Lin Y.F."/>
            <person name="Hsu J.L."/>
            <person name="Li C.Y."/>
            <person name="Wang Z.W."/>
            <person name="Zhao X."/>
            <person name="Zhong W.Y."/>
            <person name="Ma X.K."/>
            <person name="Ma L."/>
            <person name="Huang J."/>
            <person name="Chen G.Z."/>
            <person name="Huang M.Z."/>
            <person name="Huang L."/>
            <person name="Peng D.H."/>
            <person name="Luo Y.B."/>
            <person name="Zou S.Q."/>
            <person name="Chen S.P."/>
            <person name="Lan S."/>
            <person name="Tsai W.C."/>
            <person name="Van de Peer Y."/>
            <person name="Liu Z.J."/>
        </authorList>
    </citation>
    <scope>NUCLEOTIDE SEQUENCE [LARGE SCALE GENOMIC DNA]</scope>
    <source>
        <strain evidence="2">Lor288</strain>
    </source>
</reference>
<organism evidence="2 3">
    <name type="scientific">Platanthera guangdongensis</name>
    <dbReference type="NCBI Taxonomy" id="2320717"/>
    <lineage>
        <taxon>Eukaryota</taxon>
        <taxon>Viridiplantae</taxon>
        <taxon>Streptophyta</taxon>
        <taxon>Embryophyta</taxon>
        <taxon>Tracheophyta</taxon>
        <taxon>Spermatophyta</taxon>
        <taxon>Magnoliopsida</taxon>
        <taxon>Liliopsida</taxon>
        <taxon>Asparagales</taxon>
        <taxon>Orchidaceae</taxon>
        <taxon>Orchidoideae</taxon>
        <taxon>Orchideae</taxon>
        <taxon>Orchidinae</taxon>
        <taxon>Platanthera</taxon>
    </lineage>
</organism>
<protein>
    <submittedName>
        <fullName evidence="2">Uncharacterized protein</fullName>
    </submittedName>
</protein>
<proteinExistence type="predicted"/>
<dbReference type="EMBL" id="JBBWWR010000012">
    <property type="protein sequence ID" value="KAK8958182.1"/>
    <property type="molecule type" value="Genomic_DNA"/>
</dbReference>
<accession>A0ABR2M281</accession>
<name>A0ABR2M281_9ASPA</name>